<dbReference type="EMBL" id="CP134537">
    <property type="protein sequence ID" value="WNH10242.1"/>
    <property type="molecule type" value="Genomic_DNA"/>
</dbReference>
<organism evidence="2 3">
    <name type="scientific">Thalassobellus suaedae</name>
    <dbReference type="NCBI Taxonomy" id="3074124"/>
    <lineage>
        <taxon>Bacteria</taxon>
        <taxon>Pseudomonadati</taxon>
        <taxon>Bacteroidota</taxon>
        <taxon>Flavobacteriia</taxon>
        <taxon>Flavobacteriales</taxon>
        <taxon>Flavobacteriaceae</taxon>
        <taxon>Thalassobellus</taxon>
    </lineage>
</organism>
<dbReference type="SUPFAM" id="SSF51126">
    <property type="entry name" value="Pectin lyase-like"/>
    <property type="match status" value="2"/>
</dbReference>
<dbReference type="InterPro" id="IPR011050">
    <property type="entry name" value="Pectin_lyase_fold/virulence"/>
</dbReference>
<gene>
    <name evidence="2" type="ORF">RHP51_06055</name>
</gene>
<dbReference type="InterPro" id="IPR039448">
    <property type="entry name" value="Beta_helix"/>
</dbReference>
<sequence>MVPGLIIVCGSINVTVDSVYLTDATGDAFIFGASNGFRYREQNKSYNKNVVLKNSVLNASRRNNISITDGEHLIVENCTIKNAGNGNNIYDSNDNKIVSSAGIAPKVGVDIEPFRGYDSNGNFINFEIVDDVIIRGCTFTSNNISSFINYSGKNVIFENNFSDHNVGASYDDGTKFLNNTLVASEKNRSTSGISLGTFILDVYGVPTQLSKYSQAIGNTIEGFEKGIQVKGDNSIVKDNVIKDFNYGIELKAANYALIENNTLESNKASSHGITHRGDSGKDIKFTNVNIKVPRTPIYFSNFNKTTSNTLIFDACTFESEQGYDVFFEDTDNVTIKNSLFTNTAIKQSNCINFIEYGNTYN</sequence>
<protein>
    <submittedName>
        <fullName evidence="2">Right-handed parallel beta-helix repeat-containing protein</fullName>
    </submittedName>
</protein>
<evidence type="ECO:0000259" key="1">
    <source>
        <dbReference type="Pfam" id="PF13229"/>
    </source>
</evidence>
<dbReference type="Proteomes" id="UP001302806">
    <property type="component" value="Chromosome"/>
</dbReference>
<dbReference type="InterPro" id="IPR012334">
    <property type="entry name" value="Pectin_lyas_fold"/>
</dbReference>
<dbReference type="InterPro" id="IPR006626">
    <property type="entry name" value="PbH1"/>
</dbReference>
<name>A0ABY9XWA1_9FLAO</name>
<dbReference type="Pfam" id="PF13229">
    <property type="entry name" value="Beta_helix"/>
    <property type="match status" value="1"/>
</dbReference>
<dbReference type="RefSeq" id="WP_415866552.1">
    <property type="nucleotide sequence ID" value="NZ_CP134537.1"/>
</dbReference>
<proteinExistence type="predicted"/>
<dbReference type="Gene3D" id="2.160.20.10">
    <property type="entry name" value="Single-stranded right-handed beta-helix, Pectin lyase-like"/>
    <property type="match status" value="1"/>
</dbReference>
<evidence type="ECO:0000313" key="3">
    <source>
        <dbReference type="Proteomes" id="UP001302806"/>
    </source>
</evidence>
<accession>A0ABY9XWA1</accession>
<evidence type="ECO:0000313" key="2">
    <source>
        <dbReference type="EMBL" id="WNH10242.1"/>
    </source>
</evidence>
<dbReference type="SMART" id="SM00710">
    <property type="entry name" value="PbH1"/>
    <property type="match status" value="9"/>
</dbReference>
<reference evidence="2 3" key="1">
    <citation type="submission" date="2023-09" db="EMBL/GenBank/DDBJ databases">
        <title>Thalassobella suaedae gen. nov., sp. nov., a marine bacterium of the family Flavobacteriaceae isolated from a halophyte Suaeda japonica.</title>
        <authorList>
            <person name="Lee S.Y."/>
            <person name="Hwang C.Y."/>
        </authorList>
    </citation>
    <scope>NUCLEOTIDE SEQUENCE [LARGE SCALE GENOMIC DNA]</scope>
    <source>
        <strain evidence="2 3">HL-DH14</strain>
    </source>
</reference>
<feature type="domain" description="Right handed beta helix" evidence="1">
    <location>
        <begin position="204"/>
        <end position="287"/>
    </location>
</feature>